<dbReference type="SUPFAM" id="SSF57903">
    <property type="entry name" value="FYVE/PHD zinc finger"/>
    <property type="match status" value="1"/>
</dbReference>
<dbReference type="Gene3D" id="3.30.40.10">
    <property type="entry name" value="Zinc/RING finger domain, C3HC4 (zinc finger)"/>
    <property type="match status" value="2"/>
</dbReference>
<feature type="compositionally biased region" description="Acidic residues" evidence="6">
    <location>
        <begin position="214"/>
        <end position="248"/>
    </location>
</feature>
<evidence type="ECO:0000313" key="9">
    <source>
        <dbReference type="Proteomes" id="UP000717515"/>
    </source>
</evidence>
<feature type="coiled-coil region" evidence="5">
    <location>
        <begin position="494"/>
        <end position="521"/>
    </location>
</feature>
<dbReference type="InterPro" id="IPR019787">
    <property type="entry name" value="Znf_PHD-finger"/>
</dbReference>
<dbReference type="InterPro" id="IPR013083">
    <property type="entry name" value="Znf_RING/FYVE/PHD"/>
</dbReference>
<name>A0A9P8A8J6_MORAP</name>
<feature type="region of interest" description="Disordered" evidence="6">
    <location>
        <begin position="181"/>
        <end position="432"/>
    </location>
</feature>
<dbReference type="CDD" id="cd15492">
    <property type="entry name" value="PHD_BRPF_JADE_like"/>
    <property type="match status" value="1"/>
</dbReference>
<feature type="compositionally biased region" description="Low complexity" evidence="6">
    <location>
        <begin position="533"/>
        <end position="551"/>
    </location>
</feature>
<feature type="region of interest" description="Disordered" evidence="6">
    <location>
        <begin position="524"/>
        <end position="563"/>
    </location>
</feature>
<dbReference type="InterPro" id="IPR050701">
    <property type="entry name" value="Histone_Mod_Regulator"/>
</dbReference>
<dbReference type="AlphaFoldDB" id="A0A9P8A8J6"/>
<dbReference type="EMBL" id="JAIFTL010000072">
    <property type="protein sequence ID" value="KAG9324282.1"/>
    <property type="molecule type" value="Genomic_DNA"/>
</dbReference>
<dbReference type="Proteomes" id="UP000717515">
    <property type="component" value="Unassembled WGS sequence"/>
</dbReference>
<accession>A0A9P8A8J6</accession>
<proteinExistence type="predicted"/>
<feature type="compositionally biased region" description="Polar residues" evidence="6">
    <location>
        <begin position="414"/>
        <end position="431"/>
    </location>
</feature>
<gene>
    <name evidence="8" type="ORF">KVV02_008250</name>
</gene>
<sequence>MSGSDSSPPSVPEETDCLVCGSGKSFTKNPILFCDGPGCDIPVHQKCYGVAVVPSGNWYCQRCEDRIPINNTPSCCCPQQTGAFKRTTIPNQYIHVACAHFHPDLDETLDPIAFSTSLTPKRICCLCKSDAGVCSKCCIDSCNKFMHVTCAQREDLMTKGKHFEIFCENHKDDGVLRRIMKSQSRSSTASSSSKSSSLPSRATKRSKSYRETSSDSEEEDEDGDHDEDEDQSDSDDDDVVMVEDEDEDDRRNGKSAMRAYTKSKRLTDSSQRRKKNRSSESEEIDVDDTEAILGSSAGGGGGGSASMGQMRRGKVAKTNTKESAAEAQRRRLLQSLDKSKKRQSTGGLEKVTNLSAMPIRTLGGVGPAATIPSILGSNLGGSEAKQKLPGISRYNNGSNSTSSLDGSPLPSSADRFSNSGYAQTNGRNSKGQVFELDPSVDAATLKSSRSHSGSAAPSPTVSTFPSSGSPTQIRLGERQQSSPRIGYGATAEETREMQATIQTLQAKVTMLENTIQNLTLQQHGLHQQPNNATPPSGSSSSSSTPTMSTGPLAANPYATGPTNQDLQHKFNRLQHSHGEEKMRNLTLRENLKDLFGYLQVPVASPAIEGMHGHGGGESGGRVDWNAIRIDDYVQALRDAVVGPVNASPSAVRVLDTKRRDTIVDKVMSMYH</sequence>
<organism evidence="8 9">
    <name type="scientific">Mortierella alpina</name>
    <name type="common">Oleaginous fungus</name>
    <name type="synonym">Mortierella renispora</name>
    <dbReference type="NCBI Taxonomy" id="64518"/>
    <lineage>
        <taxon>Eukaryota</taxon>
        <taxon>Fungi</taxon>
        <taxon>Fungi incertae sedis</taxon>
        <taxon>Mucoromycota</taxon>
        <taxon>Mortierellomycotina</taxon>
        <taxon>Mortierellomycetes</taxon>
        <taxon>Mortierellales</taxon>
        <taxon>Mortierellaceae</taxon>
        <taxon>Mortierella</taxon>
    </lineage>
</organism>
<dbReference type="Pfam" id="PF13832">
    <property type="entry name" value="zf-HC5HC2H_2"/>
    <property type="match status" value="1"/>
</dbReference>
<keyword evidence="2 4" id="KW-0863">Zinc-finger</keyword>
<dbReference type="InterPro" id="IPR011011">
    <property type="entry name" value="Znf_FYVE_PHD"/>
</dbReference>
<keyword evidence="1" id="KW-0479">Metal-binding</keyword>
<dbReference type="GO" id="GO:0008270">
    <property type="term" value="F:zinc ion binding"/>
    <property type="evidence" value="ECO:0007669"/>
    <property type="project" value="UniProtKB-KW"/>
</dbReference>
<feature type="compositionally biased region" description="Polar residues" evidence="6">
    <location>
        <begin position="393"/>
        <end position="405"/>
    </location>
</feature>
<feature type="compositionally biased region" description="Acidic residues" evidence="6">
    <location>
        <begin position="281"/>
        <end position="290"/>
    </location>
</feature>
<dbReference type="PANTHER" id="PTHR13793:SF107">
    <property type="entry name" value="BROMODOMAIN-CONTAINING PROTEIN HOMOLOG"/>
    <property type="match status" value="1"/>
</dbReference>
<feature type="compositionally biased region" description="Gly residues" evidence="6">
    <location>
        <begin position="296"/>
        <end position="305"/>
    </location>
</feature>
<evidence type="ECO:0000256" key="4">
    <source>
        <dbReference type="PROSITE-ProRule" id="PRU00146"/>
    </source>
</evidence>
<dbReference type="SMART" id="SM00249">
    <property type="entry name" value="PHD"/>
    <property type="match status" value="2"/>
</dbReference>
<evidence type="ECO:0000256" key="2">
    <source>
        <dbReference type="ARBA" id="ARBA00022771"/>
    </source>
</evidence>
<dbReference type="Pfam" id="PF13831">
    <property type="entry name" value="PHD_2"/>
    <property type="match status" value="1"/>
</dbReference>
<feature type="compositionally biased region" description="Polar residues" evidence="6">
    <location>
        <begin position="460"/>
        <end position="483"/>
    </location>
</feature>
<comment type="caution">
    <text evidence="8">The sequence shown here is derived from an EMBL/GenBank/DDBJ whole genome shotgun (WGS) entry which is preliminary data.</text>
</comment>
<feature type="compositionally biased region" description="Low complexity" evidence="6">
    <location>
        <begin position="450"/>
        <end position="459"/>
    </location>
</feature>
<protein>
    <recommendedName>
        <fullName evidence="7">PHD-type domain-containing protein</fullName>
    </recommendedName>
</protein>
<evidence type="ECO:0000256" key="3">
    <source>
        <dbReference type="ARBA" id="ARBA00022833"/>
    </source>
</evidence>
<evidence type="ECO:0000256" key="6">
    <source>
        <dbReference type="SAM" id="MobiDB-lite"/>
    </source>
</evidence>
<evidence type="ECO:0000256" key="1">
    <source>
        <dbReference type="ARBA" id="ARBA00022723"/>
    </source>
</evidence>
<feature type="domain" description="PHD-type" evidence="7">
    <location>
        <begin position="14"/>
        <end position="66"/>
    </location>
</feature>
<dbReference type="CDD" id="cd15571">
    <property type="entry name" value="ePHD"/>
    <property type="match status" value="1"/>
</dbReference>
<feature type="region of interest" description="Disordered" evidence="6">
    <location>
        <begin position="444"/>
        <end position="484"/>
    </location>
</feature>
<keyword evidence="3" id="KW-0862">Zinc</keyword>
<dbReference type="PANTHER" id="PTHR13793">
    <property type="entry name" value="PHD FINGER PROTEINS"/>
    <property type="match status" value="1"/>
</dbReference>
<evidence type="ECO:0000259" key="7">
    <source>
        <dbReference type="PROSITE" id="PS50016"/>
    </source>
</evidence>
<evidence type="ECO:0000256" key="5">
    <source>
        <dbReference type="SAM" id="Coils"/>
    </source>
</evidence>
<feature type="compositionally biased region" description="Basic and acidic residues" evidence="6">
    <location>
        <begin position="319"/>
        <end position="329"/>
    </location>
</feature>
<dbReference type="PROSITE" id="PS01359">
    <property type="entry name" value="ZF_PHD_1"/>
    <property type="match status" value="1"/>
</dbReference>
<dbReference type="InterPro" id="IPR001965">
    <property type="entry name" value="Znf_PHD"/>
</dbReference>
<dbReference type="GO" id="GO:0006357">
    <property type="term" value="P:regulation of transcription by RNA polymerase II"/>
    <property type="evidence" value="ECO:0007669"/>
    <property type="project" value="TreeGrafter"/>
</dbReference>
<feature type="compositionally biased region" description="Low complexity" evidence="6">
    <location>
        <begin position="182"/>
        <end position="200"/>
    </location>
</feature>
<reference evidence="8" key="1">
    <citation type="submission" date="2021-07" db="EMBL/GenBank/DDBJ databases">
        <title>Draft genome of Mortierella alpina, strain LL118, isolated from an aspen leaf litter sample.</title>
        <authorList>
            <person name="Yang S."/>
            <person name="Vinatzer B.A."/>
        </authorList>
    </citation>
    <scope>NUCLEOTIDE SEQUENCE</scope>
    <source>
        <strain evidence="8">LL118</strain>
    </source>
</reference>
<evidence type="ECO:0000313" key="8">
    <source>
        <dbReference type="EMBL" id="KAG9324282.1"/>
    </source>
</evidence>
<dbReference type="InterPro" id="IPR019786">
    <property type="entry name" value="Zinc_finger_PHD-type_CS"/>
</dbReference>
<dbReference type="PROSITE" id="PS50016">
    <property type="entry name" value="ZF_PHD_2"/>
    <property type="match status" value="1"/>
</dbReference>
<keyword evidence="5" id="KW-0175">Coiled coil</keyword>